<comment type="pathway">
    <text evidence="1">Cofactor biosynthesis; tetrahydrofolate biosynthesis; 2-amino-4-hydroxy-6-hydroxymethyl-7,8-dihydropteridine diphosphate from 7,8-dihydroneopterin triphosphate: step 4/4.</text>
</comment>
<keyword evidence="6" id="KW-0547">Nucleotide-binding</keyword>
<dbReference type="PANTHER" id="PTHR43071">
    <property type="entry name" value="2-AMINO-4-HYDROXY-6-HYDROXYMETHYLDIHYDROPTERIDINE PYROPHOSPHOKINASE"/>
    <property type="match status" value="1"/>
</dbReference>
<evidence type="ECO:0000256" key="1">
    <source>
        <dbReference type="ARBA" id="ARBA00005051"/>
    </source>
</evidence>
<accession>A0A560FKD7</accession>
<feature type="domain" description="7,8-dihydro-6-hydroxymethylpterin-pyrophosphokinase" evidence="13">
    <location>
        <begin position="4"/>
        <end position="134"/>
    </location>
</feature>
<comment type="caution">
    <text evidence="14">The sequence shown here is derived from an EMBL/GenBank/DDBJ whole genome shotgun (WGS) entry which is preliminary data.</text>
</comment>
<keyword evidence="9" id="KW-0289">Folate biosynthesis</keyword>
<evidence type="ECO:0000256" key="5">
    <source>
        <dbReference type="ARBA" id="ARBA00022679"/>
    </source>
</evidence>
<keyword evidence="7 14" id="KW-0418">Kinase</keyword>
<gene>
    <name evidence="14" type="ORF">FBZ89_104321</name>
</gene>
<keyword evidence="8" id="KW-0067">ATP-binding</keyword>
<dbReference type="UniPathway" id="UPA00077">
    <property type="reaction ID" value="UER00155"/>
</dbReference>
<dbReference type="Pfam" id="PF01288">
    <property type="entry name" value="HPPK"/>
    <property type="match status" value="1"/>
</dbReference>
<evidence type="ECO:0000256" key="4">
    <source>
        <dbReference type="ARBA" id="ARBA00016218"/>
    </source>
</evidence>
<dbReference type="Proteomes" id="UP000319859">
    <property type="component" value="Unassembled WGS sequence"/>
</dbReference>
<dbReference type="GO" id="GO:0003848">
    <property type="term" value="F:2-amino-4-hydroxy-6-hydroxymethyldihydropteridine diphosphokinase activity"/>
    <property type="evidence" value="ECO:0007669"/>
    <property type="project" value="UniProtKB-EC"/>
</dbReference>
<dbReference type="RefSeq" id="WP_186457267.1">
    <property type="nucleotide sequence ID" value="NZ_VITN01000004.1"/>
</dbReference>
<organism evidence="14 15">
    <name type="scientific">Nitrospirillum amazonense</name>
    <dbReference type="NCBI Taxonomy" id="28077"/>
    <lineage>
        <taxon>Bacteria</taxon>
        <taxon>Pseudomonadati</taxon>
        <taxon>Pseudomonadota</taxon>
        <taxon>Alphaproteobacteria</taxon>
        <taxon>Rhodospirillales</taxon>
        <taxon>Azospirillaceae</taxon>
        <taxon>Nitrospirillum</taxon>
    </lineage>
</organism>
<dbReference type="CDD" id="cd00483">
    <property type="entry name" value="HPPK"/>
    <property type="match status" value="1"/>
</dbReference>
<dbReference type="GO" id="GO:0046656">
    <property type="term" value="P:folic acid biosynthetic process"/>
    <property type="evidence" value="ECO:0007669"/>
    <property type="project" value="UniProtKB-KW"/>
</dbReference>
<evidence type="ECO:0000256" key="3">
    <source>
        <dbReference type="ARBA" id="ARBA00013253"/>
    </source>
</evidence>
<evidence type="ECO:0000256" key="10">
    <source>
        <dbReference type="ARBA" id="ARBA00029409"/>
    </source>
</evidence>
<evidence type="ECO:0000256" key="11">
    <source>
        <dbReference type="ARBA" id="ARBA00029766"/>
    </source>
</evidence>
<evidence type="ECO:0000313" key="14">
    <source>
        <dbReference type="EMBL" id="TWB22072.1"/>
    </source>
</evidence>
<evidence type="ECO:0000259" key="13">
    <source>
        <dbReference type="Pfam" id="PF01288"/>
    </source>
</evidence>
<dbReference type="GO" id="GO:0005524">
    <property type="term" value="F:ATP binding"/>
    <property type="evidence" value="ECO:0007669"/>
    <property type="project" value="UniProtKB-KW"/>
</dbReference>
<dbReference type="GO" id="GO:0016301">
    <property type="term" value="F:kinase activity"/>
    <property type="evidence" value="ECO:0007669"/>
    <property type="project" value="UniProtKB-KW"/>
</dbReference>
<evidence type="ECO:0000256" key="6">
    <source>
        <dbReference type="ARBA" id="ARBA00022741"/>
    </source>
</evidence>
<dbReference type="EC" id="2.7.6.3" evidence="3"/>
<dbReference type="InterPro" id="IPR000550">
    <property type="entry name" value="Hppk"/>
</dbReference>
<evidence type="ECO:0000256" key="2">
    <source>
        <dbReference type="ARBA" id="ARBA00005810"/>
    </source>
</evidence>
<dbReference type="GO" id="GO:0046654">
    <property type="term" value="P:tetrahydrofolate biosynthetic process"/>
    <property type="evidence" value="ECO:0007669"/>
    <property type="project" value="UniProtKB-UniPathway"/>
</dbReference>
<dbReference type="EMBL" id="VITN01000004">
    <property type="protein sequence ID" value="TWB22072.1"/>
    <property type="molecule type" value="Genomic_DNA"/>
</dbReference>
<evidence type="ECO:0000256" key="7">
    <source>
        <dbReference type="ARBA" id="ARBA00022777"/>
    </source>
</evidence>
<sequence>MILVGVGSNLSVPGVGGPRDVVAAAVRALAGEGVTVGAVSPWYRSAPVPMSDQPWYVNGVVRVETGLDAPALLAVLHRVEAAFGRVRRLVNEARGLDLDLLAYHDHVRAAAPVLPHPRLHQRAFVLLPLRDLAPGWRHPVTGMDVASLVACLPPGQVTERIDD</sequence>
<dbReference type="AlphaFoldDB" id="A0A560FKD7"/>
<dbReference type="Gene3D" id="3.30.70.560">
    <property type="entry name" value="7,8-Dihydro-6-hydroxymethylpterin-pyrophosphokinase HPPK"/>
    <property type="match status" value="1"/>
</dbReference>
<comment type="similarity">
    <text evidence="2">Belongs to the HPPK family.</text>
</comment>
<dbReference type="InterPro" id="IPR035907">
    <property type="entry name" value="Hppk_sf"/>
</dbReference>
<name>A0A560FKD7_9PROT</name>
<protein>
    <recommendedName>
        <fullName evidence="4">2-amino-4-hydroxy-6-hydroxymethyldihydropteridine pyrophosphokinase</fullName>
        <ecNumber evidence="3">2.7.6.3</ecNumber>
    </recommendedName>
    <alternativeName>
        <fullName evidence="11">6-hydroxymethyl-7,8-dihydropterin pyrophosphokinase</fullName>
    </alternativeName>
    <alternativeName>
        <fullName evidence="12">7,8-dihydro-6-hydroxymethylpterin-pyrophosphokinase</fullName>
    </alternativeName>
</protein>
<evidence type="ECO:0000256" key="12">
    <source>
        <dbReference type="ARBA" id="ARBA00033413"/>
    </source>
</evidence>
<dbReference type="NCBIfam" id="TIGR01498">
    <property type="entry name" value="folK"/>
    <property type="match status" value="1"/>
</dbReference>
<dbReference type="SUPFAM" id="SSF55083">
    <property type="entry name" value="6-hydroxymethyl-7,8-dihydropterin pyrophosphokinase, HPPK"/>
    <property type="match status" value="1"/>
</dbReference>
<comment type="function">
    <text evidence="10">Catalyzes the transfer of pyrophosphate from adenosine triphosphate (ATP) to 6-hydroxymethyl-7,8-dihydropterin, an enzymatic step in folate biosynthesis pathway.</text>
</comment>
<keyword evidence="5" id="KW-0808">Transferase</keyword>
<evidence type="ECO:0000256" key="9">
    <source>
        <dbReference type="ARBA" id="ARBA00022909"/>
    </source>
</evidence>
<proteinExistence type="inferred from homology"/>
<evidence type="ECO:0000256" key="8">
    <source>
        <dbReference type="ARBA" id="ARBA00022840"/>
    </source>
</evidence>
<evidence type="ECO:0000313" key="15">
    <source>
        <dbReference type="Proteomes" id="UP000319859"/>
    </source>
</evidence>
<dbReference type="PANTHER" id="PTHR43071:SF1">
    <property type="entry name" value="2-AMINO-4-HYDROXY-6-HYDROXYMETHYLDIHYDROPTERIDINE PYROPHOSPHOKINASE"/>
    <property type="match status" value="1"/>
</dbReference>
<reference evidence="14 15" key="1">
    <citation type="submission" date="2019-06" db="EMBL/GenBank/DDBJ databases">
        <title>Genomic Encyclopedia of Type Strains, Phase IV (KMG-V): Genome sequencing to study the core and pangenomes of soil and plant-associated prokaryotes.</title>
        <authorList>
            <person name="Whitman W."/>
        </authorList>
    </citation>
    <scope>NUCLEOTIDE SEQUENCE [LARGE SCALE GENOMIC DNA]</scope>
    <source>
        <strain evidence="14 15">BR 11880</strain>
    </source>
</reference>